<feature type="coiled-coil region" evidence="1">
    <location>
        <begin position="651"/>
        <end position="687"/>
    </location>
</feature>
<dbReference type="PANTHER" id="PTHR48176:SF1">
    <property type="entry name" value="DDRGK DOMAIN-CONTAINING PROTEIN 1"/>
    <property type="match status" value="1"/>
</dbReference>
<evidence type="ECO:0000256" key="3">
    <source>
        <dbReference type="SAM" id="Phobius"/>
    </source>
</evidence>
<keyword evidence="1" id="KW-0175">Coiled coil</keyword>
<keyword evidence="3" id="KW-0472">Membrane</keyword>
<feature type="compositionally biased region" description="Polar residues" evidence="2">
    <location>
        <begin position="1985"/>
        <end position="1994"/>
    </location>
</feature>
<name>A0A1D3TEY2_PLAMA</name>
<dbReference type="RefSeq" id="XP_028864424.1">
    <property type="nucleotide sequence ID" value="XM_029008101.1"/>
</dbReference>
<evidence type="ECO:0000313" key="6">
    <source>
        <dbReference type="Proteomes" id="UP000219813"/>
    </source>
</evidence>
<proteinExistence type="predicted"/>
<dbReference type="GO" id="GO:0044389">
    <property type="term" value="F:ubiquitin-like protein ligase binding"/>
    <property type="evidence" value="ECO:0007669"/>
    <property type="project" value="TreeGrafter"/>
</dbReference>
<feature type="transmembrane region" description="Helical" evidence="3">
    <location>
        <begin position="1613"/>
        <end position="1632"/>
    </location>
</feature>
<dbReference type="GeneID" id="39871841"/>
<evidence type="ECO:0000256" key="1">
    <source>
        <dbReference type="SAM" id="Coils"/>
    </source>
</evidence>
<dbReference type="VEuPathDB" id="PlasmoDB:PmUG01_14053000"/>
<dbReference type="OrthoDB" id="331600at2759"/>
<dbReference type="InterPro" id="IPR022075">
    <property type="entry name" value="Symplekin_C"/>
</dbReference>
<dbReference type="InterPro" id="IPR050899">
    <property type="entry name" value="DDRGK_domain-containing"/>
</dbReference>
<keyword evidence="3" id="KW-0812">Transmembrane</keyword>
<evidence type="ECO:0000256" key="2">
    <source>
        <dbReference type="SAM" id="MobiDB-lite"/>
    </source>
</evidence>
<feature type="compositionally biased region" description="Basic and acidic residues" evidence="2">
    <location>
        <begin position="2015"/>
        <end position="2036"/>
    </location>
</feature>
<feature type="region of interest" description="Disordered" evidence="2">
    <location>
        <begin position="1717"/>
        <end position="1773"/>
    </location>
</feature>
<feature type="compositionally biased region" description="Basic and acidic residues" evidence="2">
    <location>
        <begin position="1955"/>
        <end position="1984"/>
    </location>
</feature>
<dbReference type="OMA" id="NIEIFYF"/>
<feature type="compositionally biased region" description="Low complexity" evidence="2">
    <location>
        <begin position="1997"/>
        <end position="2006"/>
    </location>
</feature>
<evidence type="ECO:0000313" key="5">
    <source>
        <dbReference type="EMBL" id="SCP03471.1"/>
    </source>
</evidence>
<evidence type="ECO:0000259" key="4">
    <source>
        <dbReference type="Pfam" id="PF12295"/>
    </source>
</evidence>
<dbReference type="EMBL" id="LT594635">
    <property type="protein sequence ID" value="SCP03471.1"/>
    <property type="molecule type" value="Genomic_DNA"/>
</dbReference>
<dbReference type="KEGG" id="pmal:PMUG01_14053000"/>
<feature type="domain" description="Symplekin C-terminal" evidence="4">
    <location>
        <begin position="2090"/>
        <end position="2299"/>
    </location>
</feature>
<protein>
    <recommendedName>
        <fullName evidence="4">Symplekin C-terminal domain-containing protein</fullName>
    </recommendedName>
</protein>
<feature type="transmembrane region" description="Helical" evidence="3">
    <location>
        <begin position="1589"/>
        <end position="1607"/>
    </location>
</feature>
<feature type="region of interest" description="Disordered" evidence="2">
    <location>
        <begin position="1955"/>
        <end position="2038"/>
    </location>
</feature>
<sequence>MLKSKKSRIQKIIQVLENNEEDEKTLIMHINEIEQIFFECFNNENKKNSRIIHIYVIPYVNLLLERVHSHDGKNNTISFKERLITRILTFCCSILRINKSYSYLVISYFVNLFEEKYYIVKIIEYLKKIIIYLLKGLLFSKICLCAKDDDDDDDNYRNNNLNNIKQGFHNYVILKSKVFNVLMNFHFYKWITDNPYKYDLIKNLMLILTKEILFFFHVLKNKKNIFKEILREDKQIHHVINEIFDISYLNDVTDKVDLKNYDEIILIWLEQNIRLLNDLILFNLSNNANNIFHHAKDENFMNENKEDGNWSNDNSSSAKIKKAIASTFAKPRTTIKKDIIKKSKNNKIEEEQNIKKEHVTKQDKVDEEVKNEEVNNTNNDRTKYEIFNKLIYHFNSKHEFQNITNENVVITANRNDLLTGEKIVQERKYNQAEHFMDNYMNYYTNDTHYRNCMNYVNFFDNSFFDNTHNVGQQDDASQNASKYLQNLGCLINNIDQITTDNIIFLTHLMRNIFYLIREVPFVLNFFLENIFIMIEKLMHLKGNIKKRLRYHGDRNCNIHVEDNLNMSDSLDEDIEKRKGRGSNSFDKGNNNYKEKLLHCMFYYIKNELYILICRKNVNFSFYYSYITSLLNFMGEEGTTDELTKKKIQSLNNALSGKKKEQEIDIDIEEEEEEEEKKKRKKKTNENNFNCEHMNKTILRKEDYGYKKLKNEQVDIMSYLKVKMNESENENQDFKKEEKENIFINQIIKKLYLTNFKLDKEFYENFDCSRKSNLIDFIQKKKRKKKNTDIVGANTGDSNICGSPYGYDFNSNSYEQAVMKIAEGGMDLMHNSNHIVTSYQNNSNMESGVVGLNKNKPILRENFKEINDDSIVYEKRGDNKDYKISDSQWEEEMIYSTDMQNNMIEQMNYKSMYSKFLNNDLKYYDNVKSNELILGTVDLYFFLIFSQILNNNLENSVQVLGENVFIKKINNLKIINNIIKRIIINSMMKERLKFFFLTLYSIKINSICVFTGDTRNDIFLNYSTVFKIFNNLLFYAYIDEKKKKKKKAKKRKRLNQLKRLEANTSCAHLYYGNNYDNDILGYTTVCYNYFYKLKKKLKKKDCVYRYELQKRSFKIKCKYDEILNLLIFFLHSDKLLANHRDQYIKTFIEQILEAPKLSFSFFIYLIIWLNNIDIHIDYKGYINSTHNDNMSFLKNEEKRKEIIDERKNKGKFLKNKECKIEHSSFLHFVEKESQEDMIKKRYTDEFSSNQKREKTSRHKELEEEEQCSEYNIAIKEKSIYGNSCSTLEKKKRINNEHVTGEEVTDHNNNMYLMSSPNVNYHDIQKYSDKDGENKYIYDSLTYNESSDASFSHFEIELSEEEDEEEEYNNGCMNKETNREVAYDDSPQKKGSNNCHNETMEMLNFNYNDNNTAYVDNSLKMPRKISNSNTYHMNEEINNEANLYKYSAASANISVGVSQSENRNTDFKYNDKEAISTASNEDDEDNTIKVRCKKESEMEEELFNINYYIKYTTMTQNSSNYYIFSFSLISNLLKKNQNIKAKKTILCIYINTLFKSSNEIRALLKKLITASKGIYNNTVNFFTYTKRIYSFYHKVFILFLLYICSMYIPNLKNDILFFSPFAFYLWPIELINFVHNFLLTNFSFFYNDILSIFVNYEQITFYEKRMLSLKNYAAINEKLNEYIKGFHQPNIFQSVEAFLKETDFFNNSSSFGKINDKENEQAIKGNRMNKSNTKSHMKTTNEEDRNGGRRSEEEEVKERHREEEESEKKHSEEKECLQRNEISQKILLEEIFVVLFIKTTDLMEEKKLLEKMKKSNRFLNFISIDFVDELCKFVLFNIEKGYEKNKDHFWLHFNLLFNETSEDDKTKIMDKFKYIELQDILNFFINSVDNFLSICVRSSIFFHLYLFVYSNCLKKEVRTILLNKFIETLPLLKSLFHEEFFRILKYNNKLNDTSIENTKRHEERENEKGVDEKENQKDDQVQRNDTNDSNTNTAEHSTTEQTKTEQTQDPTGGKEQALVKEEVGSTENEEQKNKELSTKETNTVNENSAFQVNIEIIKYISKNLYDCPSHPVRESHFNFLNFCYNLYLENQNIHFIIELIGFLKKDQILHIFSEIIKNEMEENIKIEILKCCINNIIKLPYSYILEKQNEKENESYYITNIEIFYFYYNLNKNKNIQKIMLDYFVTKVNLNTVDNQENIKMYNDITVKDIANIIQQIAENSNPIFPIYGRFLCQITKNINILREFISSIIMPLLIQKKIWTNKFIWKGFLMCISMLWSDFKHSLFYVFFMLPKDECLMLFNALQQKHSIQSDLMELISLNEQAKRMCPDYLKNLLNA</sequence>
<dbReference type="Pfam" id="PF12295">
    <property type="entry name" value="Symplekin_C"/>
    <property type="match status" value="1"/>
</dbReference>
<dbReference type="Proteomes" id="UP000219813">
    <property type="component" value="Chromosome 14"/>
</dbReference>
<feature type="compositionally biased region" description="Basic and acidic residues" evidence="2">
    <location>
        <begin position="1737"/>
        <end position="1773"/>
    </location>
</feature>
<dbReference type="PANTHER" id="PTHR48176">
    <property type="entry name" value="DDRGK DOMAIN-CONTAINING PROTEIN 1"/>
    <property type="match status" value="1"/>
</dbReference>
<reference evidence="5 6" key="1">
    <citation type="submission" date="2016-06" db="EMBL/GenBank/DDBJ databases">
        <authorList>
            <consortium name="Pathogen Informatics"/>
        </authorList>
    </citation>
    <scope>NUCLEOTIDE SEQUENCE [LARGE SCALE GENOMIC DNA]</scope>
</reference>
<keyword evidence="3" id="KW-1133">Transmembrane helix</keyword>
<accession>A0A1D3TEY2</accession>
<gene>
    <name evidence="5" type="primary">PmUG01_14053000</name>
    <name evidence="5" type="ORF">PMUG01_14053000</name>
</gene>
<keyword evidence="6" id="KW-1185">Reference proteome</keyword>
<organism evidence="5 6">
    <name type="scientific">Plasmodium malariae</name>
    <dbReference type="NCBI Taxonomy" id="5858"/>
    <lineage>
        <taxon>Eukaryota</taxon>
        <taxon>Sar</taxon>
        <taxon>Alveolata</taxon>
        <taxon>Apicomplexa</taxon>
        <taxon>Aconoidasida</taxon>
        <taxon>Haemosporida</taxon>
        <taxon>Plasmodiidae</taxon>
        <taxon>Plasmodium</taxon>
        <taxon>Plasmodium (Plasmodium)</taxon>
    </lineage>
</organism>